<feature type="region of interest" description="Disordered" evidence="4">
    <location>
        <begin position="618"/>
        <end position="670"/>
    </location>
</feature>
<feature type="compositionally biased region" description="Polar residues" evidence="4">
    <location>
        <begin position="280"/>
        <end position="289"/>
    </location>
</feature>
<proteinExistence type="evidence at transcript level"/>
<feature type="compositionally biased region" description="Polar residues" evidence="4">
    <location>
        <begin position="36"/>
        <end position="47"/>
    </location>
</feature>
<evidence type="ECO:0000256" key="2">
    <source>
        <dbReference type="ARBA" id="ARBA00023242"/>
    </source>
</evidence>
<feature type="compositionally biased region" description="Basic and acidic residues" evidence="4">
    <location>
        <begin position="292"/>
        <end position="302"/>
    </location>
</feature>
<feature type="region of interest" description="Disordered" evidence="4">
    <location>
        <begin position="1"/>
        <end position="177"/>
    </location>
</feature>
<feature type="compositionally biased region" description="Basic and acidic residues" evidence="4">
    <location>
        <begin position="762"/>
        <end position="772"/>
    </location>
</feature>
<feature type="compositionally biased region" description="Low complexity" evidence="4">
    <location>
        <begin position="96"/>
        <end position="127"/>
    </location>
</feature>
<dbReference type="EMBL" id="OM056853">
    <property type="protein sequence ID" value="UOP57182.1"/>
    <property type="molecule type" value="mRNA"/>
</dbReference>
<dbReference type="InterPro" id="IPR018287">
    <property type="entry name" value="Hap4_TF_heteromerisation"/>
</dbReference>
<name>A0A8T9MY66_9BASI</name>
<dbReference type="PANTHER" id="PTHR40621:SF7">
    <property type="entry name" value="BZIP DOMAIN-CONTAINING PROTEIN"/>
    <property type="match status" value="1"/>
</dbReference>
<feature type="compositionally biased region" description="Low complexity" evidence="4">
    <location>
        <begin position="315"/>
        <end position="360"/>
    </location>
</feature>
<dbReference type="AlphaFoldDB" id="A0A8T9MY66"/>
<protein>
    <recommendedName>
        <fullName evidence="5">BZIP domain-containing protein</fullName>
    </recommendedName>
</protein>
<feature type="region of interest" description="Disordered" evidence="4">
    <location>
        <begin position="466"/>
        <end position="486"/>
    </location>
</feature>
<dbReference type="InterPro" id="IPR004827">
    <property type="entry name" value="bZIP"/>
</dbReference>
<dbReference type="SUPFAM" id="SSF57959">
    <property type="entry name" value="Leucine zipper domain"/>
    <property type="match status" value="1"/>
</dbReference>
<dbReference type="PANTHER" id="PTHR40621">
    <property type="entry name" value="TRANSCRIPTION FACTOR KAPC-RELATED"/>
    <property type="match status" value="1"/>
</dbReference>
<organism evidence="6">
    <name type="scientific">Thecaphora frezii</name>
    <dbReference type="NCBI Taxonomy" id="1269715"/>
    <lineage>
        <taxon>Eukaryota</taxon>
        <taxon>Fungi</taxon>
        <taxon>Dikarya</taxon>
        <taxon>Basidiomycota</taxon>
        <taxon>Ustilaginomycotina</taxon>
        <taxon>Ustilaginomycetes</taxon>
        <taxon>Urocystidales</taxon>
        <taxon>Glomosporiaceae</taxon>
        <taxon>Thecaphora</taxon>
    </lineage>
</organism>
<feature type="coiled-coil region" evidence="3">
    <location>
        <begin position="177"/>
        <end position="236"/>
    </location>
</feature>
<feature type="compositionally biased region" description="Polar residues" evidence="4">
    <location>
        <begin position="1"/>
        <end position="10"/>
    </location>
</feature>
<dbReference type="CDD" id="cd14688">
    <property type="entry name" value="bZIP_YAP"/>
    <property type="match status" value="1"/>
</dbReference>
<sequence>MASPATTSSPRPLAAKPNPPLRPQPLAAKPVAISPGPSTSGRSNNAVRTRPSPNASASISNTSAALPPSVAPRPAASRSAAVALSPAGSSGSTSIKAAPPLKPSESSSSSASSSLANKAASMSAAAPLDKKQGSGPSIQPSKEWVLPARAKPGRKPSETEPPTKRKAQNRASQRAFRERKQMYLADLEAKVAAYEKAEIDRSVEIQKAAKRLKEENDALKKENAALKEKCSQLEAFVTSIRSGGKTISSKPSSSRSGPGCKAPAHEARSSVAPRKGAMVTASSKGSNGTPKGEVRFAEEVGVKVRRSSATQRSDAAPPESSASSSSQVAPQAASQATLHAPSSHPSLLPSSSAEPKPSSAIALPISAKRSSVTSQASTPLWNVQPAAPPVPSTSSARREKAILSPPLMGKEHAVPIEGGCGFCTEASPCVCADDFLNLDSSEKGDSPKSVKIKPTSTEAVSAASLDAPGAVPLPRKPLPQVTEGQAASMRIDSLTNAMTPGRGLGRNRLWYTVPPADEAPSVCPTSNSRAMASPSASSKKVTKKKLWYTVPASSPQDQPYGGAALPSLAGSGVDPFEPVCTGDPSTCGACSTDPGLAAFCEAVTNSVRGSSTVFTSWDAGNAIPLPSRARSNSTAARAQSSTAQRPSLGRFSTTGRLQSTSNLGASGSRHLDPAAIAAPSSYQGPSPRHQIETITSAWKQIRSHPHFNQWQGGLDLLAEVVSRRSGSVHSPLLGERERQRDLARAVSVEIEPIRRTSTGNVESHDRATKTTHDGSTPQLLHAASDTNLLHPTMQIKRERDVNMDIDPLGADDDGQGAEVAAQTAQARKSKRRRILVEREAVQEALALLDRGTAQFPLLTSGLPRRDSGAVGTSRDYAALDASGAGRHEHGDADGPCPCPWWRPSQPYSGPERRT</sequence>
<feature type="compositionally biased region" description="Low complexity" evidence="4">
    <location>
        <begin position="242"/>
        <end position="259"/>
    </location>
</feature>
<feature type="compositionally biased region" description="Polar residues" evidence="4">
    <location>
        <begin position="368"/>
        <end position="381"/>
    </location>
</feature>
<dbReference type="InterPro" id="IPR050936">
    <property type="entry name" value="AP-1-like"/>
</dbReference>
<comment type="subcellular location">
    <subcellularLocation>
        <location evidence="1">Nucleus</location>
    </subcellularLocation>
</comment>
<dbReference type="Pfam" id="PF10297">
    <property type="entry name" value="Hap4_Hap_bind"/>
    <property type="match status" value="1"/>
</dbReference>
<feature type="compositionally biased region" description="Polar residues" evidence="4">
    <location>
        <begin position="650"/>
        <end position="665"/>
    </location>
</feature>
<evidence type="ECO:0000256" key="3">
    <source>
        <dbReference type="SAM" id="Coils"/>
    </source>
</evidence>
<feature type="domain" description="BZIP" evidence="5">
    <location>
        <begin position="164"/>
        <end position="179"/>
    </location>
</feature>
<dbReference type="SMART" id="SM00338">
    <property type="entry name" value="BRLZ"/>
    <property type="match status" value="1"/>
</dbReference>
<feature type="compositionally biased region" description="Low complexity" evidence="4">
    <location>
        <begin position="51"/>
        <end position="87"/>
    </location>
</feature>
<keyword evidence="3" id="KW-0175">Coiled coil</keyword>
<feature type="region of interest" description="Disordered" evidence="4">
    <location>
        <begin position="881"/>
        <end position="914"/>
    </location>
</feature>
<evidence type="ECO:0000256" key="4">
    <source>
        <dbReference type="SAM" id="MobiDB-lite"/>
    </source>
</evidence>
<dbReference type="InterPro" id="IPR046347">
    <property type="entry name" value="bZIP_sf"/>
</dbReference>
<dbReference type="GO" id="GO:0090575">
    <property type="term" value="C:RNA polymerase II transcription regulator complex"/>
    <property type="evidence" value="ECO:0007669"/>
    <property type="project" value="TreeGrafter"/>
</dbReference>
<evidence type="ECO:0000256" key="1">
    <source>
        <dbReference type="ARBA" id="ARBA00004123"/>
    </source>
</evidence>
<dbReference type="GO" id="GO:0000976">
    <property type="term" value="F:transcription cis-regulatory region binding"/>
    <property type="evidence" value="ECO:0007669"/>
    <property type="project" value="InterPro"/>
</dbReference>
<feature type="compositionally biased region" description="Low complexity" evidence="4">
    <location>
        <begin position="626"/>
        <end position="647"/>
    </location>
</feature>
<accession>A0A8T9MY66</accession>
<dbReference type="GO" id="GO:0001228">
    <property type="term" value="F:DNA-binding transcription activator activity, RNA polymerase II-specific"/>
    <property type="evidence" value="ECO:0007669"/>
    <property type="project" value="TreeGrafter"/>
</dbReference>
<dbReference type="Gene3D" id="1.20.5.170">
    <property type="match status" value="1"/>
</dbReference>
<evidence type="ECO:0000259" key="5">
    <source>
        <dbReference type="PROSITE" id="PS00036"/>
    </source>
</evidence>
<dbReference type="PROSITE" id="PS00036">
    <property type="entry name" value="BZIP_BASIC"/>
    <property type="match status" value="1"/>
</dbReference>
<evidence type="ECO:0000313" key="6">
    <source>
        <dbReference type="EMBL" id="UOP57182.1"/>
    </source>
</evidence>
<dbReference type="Pfam" id="PF00170">
    <property type="entry name" value="bZIP_1"/>
    <property type="match status" value="1"/>
</dbReference>
<reference evidence="6" key="1">
    <citation type="submission" date="2021-12" db="EMBL/GenBank/DDBJ databases">
        <authorList>
            <person name="Beltramo D.M."/>
            <person name="Soria N.W."/>
        </authorList>
    </citation>
    <scope>NUCLEOTIDE SEQUENCE</scope>
</reference>
<keyword evidence="2" id="KW-0539">Nucleus</keyword>
<feature type="region of interest" description="Disordered" evidence="4">
    <location>
        <begin position="240"/>
        <end position="400"/>
    </location>
</feature>
<feature type="region of interest" description="Disordered" evidence="4">
    <location>
        <begin position="757"/>
        <end position="778"/>
    </location>
</feature>